<organism evidence="1 2">
    <name type="scientific">Acacia crassicarpa</name>
    <name type="common">northern wattle</name>
    <dbReference type="NCBI Taxonomy" id="499986"/>
    <lineage>
        <taxon>Eukaryota</taxon>
        <taxon>Viridiplantae</taxon>
        <taxon>Streptophyta</taxon>
        <taxon>Embryophyta</taxon>
        <taxon>Tracheophyta</taxon>
        <taxon>Spermatophyta</taxon>
        <taxon>Magnoliopsida</taxon>
        <taxon>eudicotyledons</taxon>
        <taxon>Gunneridae</taxon>
        <taxon>Pentapetalae</taxon>
        <taxon>rosids</taxon>
        <taxon>fabids</taxon>
        <taxon>Fabales</taxon>
        <taxon>Fabaceae</taxon>
        <taxon>Caesalpinioideae</taxon>
        <taxon>mimosoid clade</taxon>
        <taxon>Acacieae</taxon>
        <taxon>Acacia</taxon>
    </lineage>
</organism>
<dbReference type="Proteomes" id="UP001293593">
    <property type="component" value="Unassembled WGS sequence"/>
</dbReference>
<dbReference type="AlphaFoldDB" id="A0AAE1N971"/>
<keyword evidence="2" id="KW-1185">Reference proteome</keyword>
<evidence type="ECO:0000313" key="1">
    <source>
        <dbReference type="EMBL" id="KAK4285609.1"/>
    </source>
</evidence>
<accession>A0AAE1N971</accession>
<dbReference type="EMBL" id="JAWXYG010000001">
    <property type="protein sequence ID" value="KAK4285609.1"/>
    <property type="molecule type" value="Genomic_DNA"/>
</dbReference>
<gene>
    <name evidence="1" type="ORF">QN277_002285</name>
</gene>
<evidence type="ECO:0000313" key="2">
    <source>
        <dbReference type="Proteomes" id="UP001293593"/>
    </source>
</evidence>
<reference evidence="1" key="1">
    <citation type="submission" date="2023-10" db="EMBL/GenBank/DDBJ databases">
        <title>Chromosome-level genome of the transformable northern wattle, Acacia crassicarpa.</title>
        <authorList>
            <person name="Massaro I."/>
            <person name="Sinha N.R."/>
            <person name="Poethig S."/>
            <person name="Leichty A.R."/>
        </authorList>
    </citation>
    <scope>NUCLEOTIDE SEQUENCE</scope>
    <source>
        <strain evidence="1">Acra3RX</strain>
        <tissue evidence="1">Leaf</tissue>
    </source>
</reference>
<name>A0AAE1N971_9FABA</name>
<proteinExistence type="predicted"/>
<protein>
    <submittedName>
        <fullName evidence="1">Uncharacterized protein</fullName>
    </submittedName>
</protein>
<comment type="caution">
    <text evidence="1">The sequence shown here is derived from an EMBL/GenBank/DDBJ whole genome shotgun (WGS) entry which is preliminary data.</text>
</comment>
<sequence>MKGSLFDKLIFGAYRLGFWLKLDSYTVHHLYLLLLHPFETSRRWRCSHTSVNLRSRVSRSFKFVWQSSEIPPNNLLATRIEANHKKKINSLHSQAH</sequence>